<reference evidence="2" key="1">
    <citation type="journal article" date="2013" name="Nat. Genet.">
        <title>The duck genome and transcriptome provide insight into an avian influenza virus reservoir species.</title>
        <authorList>
            <person name="Huang Y."/>
            <person name="Li Y."/>
            <person name="Burt D.W."/>
            <person name="Chen H."/>
            <person name="Zhang Y."/>
            <person name="Qian W."/>
            <person name="Kim H."/>
            <person name="Gan S."/>
            <person name="Zhao Y."/>
            <person name="Li J."/>
            <person name="Yi K."/>
            <person name="Feng H."/>
            <person name="Zhu P."/>
            <person name="Li B."/>
            <person name="Liu Q."/>
            <person name="Fairley S."/>
            <person name="Magor K.E."/>
            <person name="Du Z."/>
            <person name="Hu X."/>
            <person name="Goodman L."/>
            <person name="Tafer H."/>
            <person name="Vignal A."/>
            <person name="Lee T."/>
            <person name="Kim K.W."/>
            <person name="Sheng Z."/>
            <person name="An Y."/>
            <person name="Searle S."/>
            <person name="Herrero J."/>
            <person name="Groenen M.A."/>
            <person name="Crooijmans R.P."/>
            <person name="Faraut T."/>
            <person name="Cai Q."/>
            <person name="Webster R.G."/>
            <person name="Aldridge J.R."/>
            <person name="Warren W.C."/>
            <person name="Bartschat S."/>
            <person name="Kehr S."/>
            <person name="Marz M."/>
            <person name="Stadler P.F."/>
            <person name="Smith J."/>
            <person name="Kraus R.H."/>
            <person name="Zhao Y."/>
            <person name="Ren L."/>
            <person name="Fei J."/>
            <person name="Morisson M."/>
            <person name="Kaiser P."/>
            <person name="Griffin D.K."/>
            <person name="Rao M."/>
            <person name="Pitel F."/>
            <person name="Wang J."/>
            <person name="Li N."/>
        </authorList>
    </citation>
    <scope>NUCLEOTIDE SEQUENCE [LARGE SCALE GENOMIC DNA]</scope>
</reference>
<accession>R0LI06</accession>
<dbReference type="EMBL" id="KB743252">
    <property type="protein sequence ID" value="EOA99992.1"/>
    <property type="molecule type" value="Genomic_DNA"/>
</dbReference>
<keyword evidence="2" id="KW-1185">Reference proteome</keyword>
<gene>
    <name evidence="1" type="ORF">Anapl_09702</name>
</gene>
<name>R0LI06_ANAPL</name>
<sequence length="299" mass="33245">MLSVPLVDAITVSDFIFLGPEGKSWCIHKEVEGCASVTFHIRWRRVLQLGFQLLEAPLLMHTGLCCRDQAKQSKPELSLVSRDKVFYLCVSEPGDPTCLASQHLASGHSPPRFKDSIAAILPSLQKSNVALRKPSQLLEGTRESKDCHLFCFSNFSVIMLHHASAFNTRQSWYQNKCSLKELKGFYSFRGVALTLRGPQKYGDFNFSNENQLEAHKKTVSQPYVLPESFLCSKQSRGLLSDGKNSVFLKQLCGNQWGCSKKCNEPASGQITPASDVRATFVDACDCDGLRRLAVNASFS</sequence>
<protein>
    <submittedName>
        <fullName evidence="1">Uncharacterized protein</fullName>
    </submittedName>
</protein>
<organism evidence="1 2">
    <name type="scientific">Anas platyrhynchos</name>
    <name type="common">Mallard</name>
    <name type="synonym">Anas boschas</name>
    <dbReference type="NCBI Taxonomy" id="8839"/>
    <lineage>
        <taxon>Eukaryota</taxon>
        <taxon>Metazoa</taxon>
        <taxon>Chordata</taxon>
        <taxon>Craniata</taxon>
        <taxon>Vertebrata</taxon>
        <taxon>Euteleostomi</taxon>
        <taxon>Archelosauria</taxon>
        <taxon>Archosauria</taxon>
        <taxon>Dinosauria</taxon>
        <taxon>Saurischia</taxon>
        <taxon>Theropoda</taxon>
        <taxon>Coelurosauria</taxon>
        <taxon>Aves</taxon>
        <taxon>Neognathae</taxon>
        <taxon>Galloanserae</taxon>
        <taxon>Anseriformes</taxon>
        <taxon>Anatidae</taxon>
        <taxon>Anatinae</taxon>
        <taxon>Anas</taxon>
    </lineage>
</organism>
<evidence type="ECO:0000313" key="1">
    <source>
        <dbReference type="EMBL" id="EOA99992.1"/>
    </source>
</evidence>
<dbReference type="AlphaFoldDB" id="R0LI06"/>
<dbReference type="Proteomes" id="UP000296049">
    <property type="component" value="Unassembled WGS sequence"/>
</dbReference>
<proteinExistence type="predicted"/>
<evidence type="ECO:0000313" key="2">
    <source>
        <dbReference type="Proteomes" id="UP000296049"/>
    </source>
</evidence>